<feature type="domain" description="DUF5648" evidence="2">
    <location>
        <begin position="67"/>
        <end position="187"/>
    </location>
</feature>
<gene>
    <name evidence="3" type="ORF">HGRIS_001659</name>
</gene>
<protein>
    <recommendedName>
        <fullName evidence="2">DUF5648 domain-containing protein</fullName>
    </recommendedName>
</protein>
<keyword evidence="4" id="KW-1185">Reference proteome</keyword>
<evidence type="ECO:0000259" key="2">
    <source>
        <dbReference type="Pfam" id="PF18885"/>
    </source>
</evidence>
<evidence type="ECO:0000256" key="1">
    <source>
        <dbReference type="SAM" id="SignalP"/>
    </source>
</evidence>
<comment type="caution">
    <text evidence="3">The sequence shown here is derived from an EMBL/GenBank/DDBJ whole genome shotgun (WGS) entry which is preliminary data.</text>
</comment>
<keyword evidence="1" id="KW-0732">Signal</keyword>
<feature type="chain" id="PRO_5046224192" description="DUF5648 domain-containing protein" evidence="1">
    <location>
        <begin position="21"/>
        <end position="193"/>
    </location>
</feature>
<proteinExistence type="predicted"/>
<evidence type="ECO:0000313" key="4">
    <source>
        <dbReference type="Proteomes" id="UP001556367"/>
    </source>
</evidence>
<dbReference type="Proteomes" id="UP001556367">
    <property type="component" value="Unassembled WGS sequence"/>
</dbReference>
<feature type="signal peptide" evidence="1">
    <location>
        <begin position="1"/>
        <end position="20"/>
    </location>
</feature>
<sequence length="193" mass="21944">MKLSIAAIAIALSAIQFAAATDPLAEGATSLEKRADCPVEDEETKYCREIREASMPFLKLNHRRIGTYYTTSPEDAKFNVDIWGFTRVGSVGRVITKCLDGTKPLWWLHKDYNVFTCDEEDARRLVRRRWEYGGVAGYVLKKRVCGSIPLYRRKIRRTGTYILCTDREEHEEAIKDGDEDEGTVGFVLPSSKN</sequence>
<name>A0ABR3JJ30_9AGAR</name>
<organism evidence="3 4">
    <name type="scientific">Hohenbuehelia grisea</name>
    <dbReference type="NCBI Taxonomy" id="104357"/>
    <lineage>
        <taxon>Eukaryota</taxon>
        <taxon>Fungi</taxon>
        <taxon>Dikarya</taxon>
        <taxon>Basidiomycota</taxon>
        <taxon>Agaricomycotina</taxon>
        <taxon>Agaricomycetes</taxon>
        <taxon>Agaricomycetidae</taxon>
        <taxon>Agaricales</taxon>
        <taxon>Pleurotineae</taxon>
        <taxon>Pleurotaceae</taxon>
        <taxon>Hohenbuehelia</taxon>
    </lineage>
</organism>
<dbReference type="InterPro" id="IPR043708">
    <property type="entry name" value="DUF5648"/>
</dbReference>
<dbReference type="Pfam" id="PF18885">
    <property type="entry name" value="DUF5648"/>
    <property type="match status" value="1"/>
</dbReference>
<evidence type="ECO:0000313" key="3">
    <source>
        <dbReference type="EMBL" id="KAL0955412.1"/>
    </source>
</evidence>
<accession>A0ABR3JJ30</accession>
<reference evidence="4" key="1">
    <citation type="submission" date="2024-06" db="EMBL/GenBank/DDBJ databases">
        <title>Multi-omics analyses provide insights into the biosynthesis of the anticancer antibiotic pleurotin in Hohenbuehelia grisea.</title>
        <authorList>
            <person name="Weaver J.A."/>
            <person name="Alberti F."/>
        </authorList>
    </citation>
    <scope>NUCLEOTIDE SEQUENCE [LARGE SCALE GENOMIC DNA]</scope>
    <source>
        <strain evidence="4">T-177</strain>
    </source>
</reference>
<dbReference type="EMBL" id="JASNQZ010000006">
    <property type="protein sequence ID" value="KAL0955412.1"/>
    <property type="molecule type" value="Genomic_DNA"/>
</dbReference>